<dbReference type="AlphaFoldDB" id="A0A2Z7CBT4"/>
<protein>
    <submittedName>
        <fullName evidence="2">Uncharacterized protein</fullName>
    </submittedName>
</protein>
<keyword evidence="3" id="KW-1185">Reference proteome</keyword>
<feature type="compositionally biased region" description="Pro residues" evidence="1">
    <location>
        <begin position="1"/>
        <end position="10"/>
    </location>
</feature>
<feature type="region of interest" description="Disordered" evidence="1">
    <location>
        <begin position="1"/>
        <end position="53"/>
    </location>
</feature>
<dbReference type="Proteomes" id="UP000250235">
    <property type="component" value="Unassembled WGS sequence"/>
</dbReference>
<gene>
    <name evidence="2" type="ORF">F511_25758</name>
</gene>
<evidence type="ECO:0000256" key="1">
    <source>
        <dbReference type="SAM" id="MobiDB-lite"/>
    </source>
</evidence>
<dbReference type="EMBL" id="KQ996983">
    <property type="protein sequence ID" value="KZV44500.1"/>
    <property type="molecule type" value="Genomic_DNA"/>
</dbReference>
<organism evidence="2 3">
    <name type="scientific">Dorcoceras hygrometricum</name>
    <dbReference type="NCBI Taxonomy" id="472368"/>
    <lineage>
        <taxon>Eukaryota</taxon>
        <taxon>Viridiplantae</taxon>
        <taxon>Streptophyta</taxon>
        <taxon>Embryophyta</taxon>
        <taxon>Tracheophyta</taxon>
        <taxon>Spermatophyta</taxon>
        <taxon>Magnoliopsida</taxon>
        <taxon>eudicotyledons</taxon>
        <taxon>Gunneridae</taxon>
        <taxon>Pentapetalae</taxon>
        <taxon>asterids</taxon>
        <taxon>lamiids</taxon>
        <taxon>Lamiales</taxon>
        <taxon>Gesneriaceae</taxon>
        <taxon>Didymocarpoideae</taxon>
        <taxon>Trichosporeae</taxon>
        <taxon>Loxocarpinae</taxon>
        <taxon>Dorcoceras</taxon>
    </lineage>
</organism>
<name>A0A2Z7CBT4_9LAMI</name>
<feature type="compositionally biased region" description="Low complexity" evidence="1">
    <location>
        <begin position="27"/>
        <end position="38"/>
    </location>
</feature>
<evidence type="ECO:0000313" key="3">
    <source>
        <dbReference type="Proteomes" id="UP000250235"/>
    </source>
</evidence>
<dbReference type="OrthoDB" id="730111at2759"/>
<proteinExistence type="predicted"/>
<reference evidence="2 3" key="1">
    <citation type="journal article" date="2015" name="Proc. Natl. Acad. Sci. U.S.A.">
        <title>The resurrection genome of Boea hygrometrica: A blueprint for survival of dehydration.</title>
        <authorList>
            <person name="Xiao L."/>
            <person name="Yang G."/>
            <person name="Zhang L."/>
            <person name="Yang X."/>
            <person name="Zhao S."/>
            <person name="Ji Z."/>
            <person name="Zhou Q."/>
            <person name="Hu M."/>
            <person name="Wang Y."/>
            <person name="Chen M."/>
            <person name="Xu Y."/>
            <person name="Jin H."/>
            <person name="Xiao X."/>
            <person name="Hu G."/>
            <person name="Bao F."/>
            <person name="Hu Y."/>
            <person name="Wan P."/>
            <person name="Li L."/>
            <person name="Deng X."/>
            <person name="Kuang T."/>
            <person name="Xiang C."/>
            <person name="Zhu J.K."/>
            <person name="Oliver M.J."/>
            <person name="He Y."/>
        </authorList>
    </citation>
    <scope>NUCLEOTIDE SEQUENCE [LARGE SCALE GENOMIC DNA]</scope>
    <source>
        <strain evidence="3">cv. XS01</strain>
    </source>
</reference>
<evidence type="ECO:0000313" key="2">
    <source>
        <dbReference type="EMBL" id="KZV44500.1"/>
    </source>
</evidence>
<sequence>MAPASSPPPLRKLLRTDQKPKPVADQAAAPLNSASSSSTTIIPTEKRTRDQPNLSDCHSCGRRINHTNPKDRLQPLDSVWRIVLLCRRCRKKLNSGQTCPYCFKETEHSGNIFRCCVCQRIIHKVCAGDYGKCAPFCYLGVDLGFRVCVDCWVPDGLKNSISTCGRSEDKDPFKHKSEAKDSFEKTVKDANRHVEKVKMAVGDKDQALKKATVAKNAANNVQHILGFVRKNDRDEGKDASSDCSGKNKVSDDAELAIRLHRAMNSSPRMLRDKCQVNSCSDDLENGNSNGLSCHRFDSGGYQSEGQSGNSAEIEKNNWAGERSLYSDANESAVGALMYKREKKRKTWQEIRSTLPEQVEFRLQLKDSGTGRPIKWNSEVWDILVCVNADQSGSCTNVDRFGKDTVVYKRTRFTQKACPGNGMVERSSVDNCIATCEFQNHQSDDTRLELPLVGSGTVLAQCNTESSLPNGNCNAENDRYFLKYTRTDRGFKCGTELILPDGSCNSESEAESDRYFVKYSKRIKCTDTSLTGPVSNTFLSAKQACVLHLVDLQAVISEKCDGELYLPNGAGDDEVPGRYFFKYVKRTKGSHSGPVVEANLQSDTE</sequence>
<dbReference type="PANTHER" id="PTHR38530">
    <property type="entry name" value="OS06G0468300 PROTEIN"/>
    <property type="match status" value="1"/>
</dbReference>
<accession>A0A2Z7CBT4</accession>